<feature type="region of interest" description="Disordered" evidence="1">
    <location>
        <begin position="333"/>
        <end position="392"/>
    </location>
</feature>
<feature type="region of interest" description="Disordered" evidence="1">
    <location>
        <begin position="109"/>
        <end position="160"/>
    </location>
</feature>
<proteinExistence type="predicted"/>
<comment type="caution">
    <text evidence="3">The sequence shown here is derived from an EMBL/GenBank/DDBJ whole genome shotgun (WGS) entry which is preliminary data.</text>
</comment>
<dbReference type="EMBL" id="VBUT01000011">
    <property type="protein sequence ID" value="TLF74044.1"/>
    <property type="molecule type" value="Genomic_DNA"/>
</dbReference>
<feature type="compositionally biased region" description="Basic and acidic residues" evidence="1">
    <location>
        <begin position="356"/>
        <end position="377"/>
    </location>
</feature>
<dbReference type="InterPro" id="IPR006528">
    <property type="entry name" value="Phage_head_morphogenesis_dom"/>
</dbReference>
<dbReference type="AlphaFoldDB" id="A0A5R8NEK0"/>
<feature type="compositionally biased region" description="Basic and acidic residues" evidence="1">
    <location>
        <begin position="143"/>
        <end position="154"/>
    </location>
</feature>
<gene>
    <name evidence="3" type="ORF">FEK34_25315</name>
</gene>
<dbReference type="Pfam" id="PF04233">
    <property type="entry name" value="Phage_Mu_F"/>
    <property type="match status" value="1"/>
</dbReference>
<evidence type="ECO:0000313" key="4">
    <source>
        <dbReference type="Proteomes" id="UP000306378"/>
    </source>
</evidence>
<reference evidence="3 4" key="1">
    <citation type="submission" date="2019-05" db="EMBL/GenBank/DDBJ databases">
        <title>Genomes sequences of two Nocardia cyriacigeorgica environmental isolates, type strains Nocardia asteroides ATCC 19247 and Nocardia cyriacigeorgica DSM 44484.</title>
        <authorList>
            <person name="Vautrin F."/>
            <person name="Bergeron E."/>
            <person name="Dubost A."/>
            <person name="Abrouk D."/>
            <person name="Rodriguez Nava V."/>
            <person name="Pujic P."/>
        </authorList>
    </citation>
    <scope>NUCLEOTIDE SEQUENCE [LARGE SCALE GENOMIC DNA]</scope>
    <source>
        <strain evidence="3 4">EML 446</strain>
    </source>
</reference>
<organism evidence="3 4">
    <name type="scientific">Nocardia cyriacigeorgica</name>
    <dbReference type="NCBI Taxonomy" id="135487"/>
    <lineage>
        <taxon>Bacteria</taxon>
        <taxon>Bacillati</taxon>
        <taxon>Actinomycetota</taxon>
        <taxon>Actinomycetes</taxon>
        <taxon>Mycobacteriales</taxon>
        <taxon>Nocardiaceae</taxon>
        <taxon>Nocardia</taxon>
    </lineage>
</organism>
<evidence type="ECO:0000259" key="2">
    <source>
        <dbReference type="Pfam" id="PF04233"/>
    </source>
</evidence>
<feature type="domain" description="Phage head morphogenesis" evidence="2">
    <location>
        <begin position="196"/>
        <end position="325"/>
    </location>
</feature>
<evidence type="ECO:0000256" key="1">
    <source>
        <dbReference type="SAM" id="MobiDB-lite"/>
    </source>
</evidence>
<sequence>MIPPTRRAALLTTLQMERRVKRLARDSYARWLPIARAAVLPGLTAAAEEPPPPQPEQLALTQAAWEEILAAVFLPGMAAILWEQLTAEMTNLGITATEVIRLASEAAARSGLPGTTPGGDEPDTDDQPGAGESDSATAQPPRGDQERAEPRRDDEDGPLTPELVARIPSVQEWVEAYLAAVNNRMVRTPDTAFRLIADDLSEAVAEGESIPQQGERIARILDAENLETFGGRRPALVARTETAGALNAARLESARVQAEITGEVLHKVWLATIDNRTRATHFAVDGQRVPSLDGEFELPNGVKMRWPGEPGAPASEVCNCRCALMILAEDEEIPAEDDRQTERGPGDANVRNRAGSRQDEIDRRREEDGIVRARDDPDGVGQISAAAPPPERIPTMQTFTAVLAHLGVATDDGRYLDPDMDLRFRDTPLPLRWQRQAVEQHGEAFTVAAIDTIGIEGTQIVASGHLLDTAEAAEAALQIREGVTAPSIDLADVEWEIRDEKGRPIEDLDDIDEDSKLLAVMTSGIVTAATLVSIPAFGNTSITLDDVDADVLAAAEYQQRDHELLVAAATAPRFRPSGTMFADPGFTEPTPLHMTDDGRIVGHLATFGTCHVGIADRCVTPPRSVTGYAHFHTSAITLDDGVRLPVGRLTVGAGHAGHGLSPRAAAEHYDTLCTTWAYVRAGEDAFGPWVSGVPHPDATEEQIRDGLSAPLSGDWRNIGGNLELVAALSVNTPGFPVLRGREDEYGRPQVLVASLAPRYRRQDAEDKRLRAVAREAVREYNLDAARRTAAHAIIARRRRAQARDLIAALNNRKG</sequence>
<name>A0A5R8NEK0_9NOCA</name>
<dbReference type="RefSeq" id="WP_138451709.1">
    <property type="nucleotide sequence ID" value="NZ_VBUT01000011.1"/>
</dbReference>
<protein>
    <recommendedName>
        <fullName evidence="2">Phage head morphogenesis domain-containing protein</fullName>
    </recommendedName>
</protein>
<evidence type="ECO:0000313" key="3">
    <source>
        <dbReference type="EMBL" id="TLF74044.1"/>
    </source>
</evidence>
<feature type="compositionally biased region" description="Basic and acidic residues" evidence="1">
    <location>
        <begin position="336"/>
        <end position="345"/>
    </location>
</feature>
<dbReference type="Proteomes" id="UP000306378">
    <property type="component" value="Unassembled WGS sequence"/>
</dbReference>
<accession>A0A5R8NEK0</accession>